<dbReference type="PANTHER" id="PTHR22803">
    <property type="entry name" value="MANNOSE, PHOSPHOLIPASE, LECTIN RECEPTOR RELATED"/>
    <property type="match status" value="1"/>
</dbReference>
<dbReference type="InterPro" id="IPR016187">
    <property type="entry name" value="CTDL_fold"/>
</dbReference>
<dbReference type="EMBL" id="BRXY01000042">
    <property type="protein sequence ID" value="GMH56892.1"/>
    <property type="molecule type" value="Genomic_DNA"/>
</dbReference>
<dbReference type="Gene3D" id="3.10.100.10">
    <property type="entry name" value="Mannose-Binding Protein A, subunit A"/>
    <property type="match status" value="1"/>
</dbReference>
<dbReference type="AlphaFoldDB" id="A0A9W6ZM31"/>
<protein>
    <recommendedName>
        <fullName evidence="2">C-type lectin domain-containing protein</fullName>
    </recommendedName>
</protein>
<dbReference type="InterPro" id="IPR050111">
    <property type="entry name" value="C-type_lectin/snaclec_domain"/>
</dbReference>
<reference evidence="4" key="1">
    <citation type="journal article" date="2023" name="Commun. Biol.">
        <title>Genome analysis of Parmales, the sister group of diatoms, reveals the evolutionary specialization of diatoms from phago-mixotrophs to photoautotrophs.</title>
        <authorList>
            <person name="Ban H."/>
            <person name="Sato S."/>
            <person name="Yoshikawa S."/>
            <person name="Yamada K."/>
            <person name="Nakamura Y."/>
            <person name="Ichinomiya M."/>
            <person name="Sato N."/>
            <person name="Blanc-Mathieu R."/>
            <person name="Endo H."/>
            <person name="Kuwata A."/>
            <person name="Ogata H."/>
        </authorList>
    </citation>
    <scope>NUCLEOTIDE SEQUENCE [LARGE SCALE GENOMIC DNA]</scope>
    <source>
        <strain evidence="4">NIES 3701</strain>
    </source>
</reference>
<evidence type="ECO:0000313" key="4">
    <source>
        <dbReference type="Proteomes" id="UP001165085"/>
    </source>
</evidence>
<accession>A0A9W6ZM31</accession>
<name>A0A9W6ZM31_9STRA</name>
<feature type="compositionally biased region" description="Pro residues" evidence="1">
    <location>
        <begin position="176"/>
        <end position="221"/>
    </location>
</feature>
<sequence>MDPLTSALDNDDDLALDDVDDICKHKKTAEYSIHAARATRASFVQSMNAALGLSPSSPKTSGGNYTALPVNNNIPQPSPDYGAPSAYYSNPPEQSRFEKFINGTTTCAIFICERLTRSPKLTAKICGVLVGFVLIIVLISSLEHGGGKGDSGSFPQPQPMVPNGTVTSAPSMAPVAPSPGPPVPAPPTPDTPPAPAPPITTTAPTPPAPTPPVPTPTPPAPLPSPQCSHNITYGDTIHSFNTSFYQIGGSSSSHINWFDAESYSSLRCLSGRRGRLASIESQEEQSFLQNLIQSHPSYSDVLHLHAWTGGFIPNPTSPYHWSLTSTTSLPIKNYTNWCPNEPSSNLTGTESCMMMHVQGTGCWNDRGCYEETAFFIVEYDYQ</sequence>
<dbReference type="Proteomes" id="UP001165085">
    <property type="component" value="Unassembled WGS sequence"/>
</dbReference>
<feature type="region of interest" description="Disordered" evidence="1">
    <location>
        <begin position="145"/>
        <end position="221"/>
    </location>
</feature>
<gene>
    <name evidence="3" type="ORF">TrST_g14087</name>
</gene>
<dbReference type="Pfam" id="PF00059">
    <property type="entry name" value="Lectin_C"/>
    <property type="match status" value="1"/>
</dbReference>
<organism evidence="3 4">
    <name type="scientific">Triparma strigata</name>
    <dbReference type="NCBI Taxonomy" id="1606541"/>
    <lineage>
        <taxon>Eukaryota</taxon>
        <taxon>Sar</taxon>
        <taxon>Stramenopiles</taxon>
        <taxon>Ochrophyta</taxon>
        <taxon>Bolidophyceae</taxon>
        <taxon>Parmales</taxon>
        <taxon>Triparmaceae</taxon>
        <taxon>Triparma</taxon>
    </lineage>
</organism>
<feature type="compositionally biased region" description="Low complexity" evidence="1">
    <location>
        <begin position="166"/>
        <end position="175"/>
    </location>
</feature>
<proteinExistence type="predicted"/>
<dbReference type="PRINTS" id="PR01217">
    <property type="entry name" value="PRICHEXTENSN"/>
</dbReference>
<dbReference type="SMART" id="SM00034">
    <property type="entry name" value="CLECT"/>
    <property type="match status" value="1"/>
</dbReference>
<comment type="caution">
    <text evidence="3">The sequence shown here is derived from an EMBL/GenBank/DDBJ whole genome shotgun (WGS) entry which is preliminary data.</text>
</comment>
<dbReference type="OrthoDB" id="198309at2759"/>
<keyword evidence="4" id="KW-1185">Reference proteome</keyword>
<dbReference type="PROSITE" id="PS50041">
    <property type="entry name" value="C_TYPE_LECTIN_2"/>
    <property type="match status" value="1"/>
</dbReference>
<dbReference type="InterPro" id="IPR001304">
    <property type="entry name" value="C-type_lectin-like"/>
</dbReference>
<feature type="domain" description="C-type lectin" evidence="2">
    <location>
        <begin position="240"/>
        <end position="374"/>
    </location>
</feature>
<evidence type="ECO:0000259" key="2">
    <source>
        <dbReference type="PROSITE" id="PS50041"/>
    </source>
</evidence>
<evidence type="ECO:0000256" key="1">
    <source>
        <dbReference type="SAM" id="MobiDB-lite"/>
    </source>
</evidence>
<dbReference type="SUPFAM" id="SSF56436">
    <property type="entry name" value="C-type lectin-like"/>
    <property type="match status" value="1"/>
</dbReference>
<dbReference type="CDD" id="cd00037">
    <property type="entry name" value="CLECT"/>
    <property type="match status" value="1"/>
</dbReference>
<dbReference type="InterPro" id="IPR016186">
    <property type="entry name" value="C-type_lectin-like/link_sf"/>
</dbReference>
<evidence type="ECO:0000313" key="3">
    <source>
        <dbReference type="EMBL" id="GMH56892.1"/>
    </source>
</evidence>